<evidence type="ECO:0000256" key="5">
    <source>
        <dbReference type="ARBA" id="ARBA00022683"/>
    </source>
</evidence>
<keyword evidence="2" id="KW-0813">Transport</keyword>
<dbReference type="STRING" id="545696.HOLDEFILI_01630"/>
<dbReference type="HOGENOM" id="CLU_012312_5_1_9"/>
<dbReference type="PANTHER" id="PTHR45008:SF1">
    <property type="entry name" value="PTS SYSTEM GLUCOSE-SPECIFIC EIIA COMPONENT"/>
    <property type="match status" value="1"/>
</dbReference>
<keyword evidence="4" id="KW-0808">Transferase</keyword>
<feature type="domain" description="PTS EIIA type-1" evidence="7">
    <location>
        <begin position="32"/>
        <end position="136"/>
    </location>
</feature>
<evidence type="ECO:0000256" key="2">
    <source>
        <dbReference type="ARBA" id="ARBA00022448"/>
    </source>
</evidence>
<dbReference type="Gene3D" id="2.70.70.10">
    <property type="entry name" value="Glucose Permease (Domain IIA)"/>
    <property type="match status" value="1"/>
</dbReference>
<protein>
    <submittedName>
        <fullName evidence="8">PTS system, glucose subfamily, IIA component</fullName>
    </submittedName>
</protein>
<evidence type="ECO:0000313" key="9">
    <source>
        <dbReference type="Proteomes" id="UP000005950"/>
    </source>
</evidence>
<dbReference type="OrthoDB" id="92465at2"/>
<accession>B9Y736</accession>
<reference evidence="8 9" key="2">
    <citation type="submission" date="2009-02" db="EMBL/GenBank/DDBJ databases">
        <title>Draft genome sequence of Holdemania filiformis DSM 12042.</title>
        <authorList>
            <person name="Sudarsanam P."/>
            <person name="Ley R."/>
            <person name="Guruge J."/>
            <person name="Turnbaugh P.J."/>
            <person name="Mahowald M."/>
            <person name="Liep D."/>
            <person name="Gordon J."/>
        </authorList>
    </citation>
    <scope>NUCLEOTIDE SEQUENCE [LARGE SCALE GENOMIC DNA]</scope>
    <source>
        <strain evidence="8 9">DSM 12042</strain>
    </source>
</reference>
<evidence type="ECO:0000256" key="3">
    <source>
        <dbReference type="ARBA" id="ARBA00022597"/>
    </source>
</evidence>
<keyword evidence="3" id="KW-0762">Sugar transport</keyword>
<dbReference type="PANTHER" id="PTHR45008">
    <property type="entry name" value="PTS SYSTEM GLUCOSE-SPECIFIC EIIA COMPONENT"/>
    <property type="match status" value="1"/>
</dbReference>
<name>B9Y736_9FIRM</name>
<dbReference type="PROSITE" id="PS51093">
    <property type="entry name" value="PTS_EIIA_TYPE_1"/>
    <property type="match status" value="1"/>
</dbReference>
<comment type="caution">
    <text evidence="8">The sequence shown here is derived from an EMBL/GenBank/DDBJ whole genome shotgun (WGS) entry which is preliminary data.</text>
</comment>
<dbReference type="InterPro" id="IPR011055">
    <property type="entry name" value="Dup_hybrid_motif"/>
</dbReference>
<keyword evidence="5" id="KW-0598">Phosphotransferase system</keyword>
<reference evidence="8 9" key="1">
    <citation type="submission" date="2008-12" db="EMBL/GenBank/DDBJ databases">
        <authorList>
            <person name="Fulton L."/>
            <person name="Clifton S."/>
            <person name="Fulton B."/>
            <person name="Xu J."/>
            <person name="Minx P."/>
            <person name="Pepin K.H."/>
            <person name="Johnson M."/>
            <person name="Bhonagiri V."/>
            <person name="Nash W.E."/>
            <person name="Mardis E.R."/>
            <person name="Wilson R.K."/>
        </authorList>
    </citation>
    <scope>NUCLEOTIDE SEQUENCE [LARGE SCALE GENOMIC DNA]</scope>
    <source>
        <strain evidence="8 9">DSM 12042</strain>
    </source>
</reference>
<dbReference type="PROSITE" id="PS00371">
    <property type="entry name" value="PTS_EIIA_TYPE_1_HIS"/>
    <property type="match status" value="1"/>
</dbReference>
<evidence type="ECO:0000256" key="6">
    <source>
        <dbReference type="ARBA" id="ARBA00022777"/>
    </source>
</evidence>
<dbReference type="eggNOG" id="COG2190">
    <property type="taxonomic scope" value="Bacteria"/>
</dbReference>
<dbReference type="GO" id="GO:0016301">
    <property type="term" value="F:kinase activity"/>
    <property type="evidence" value="ECO:0007669"/>
    <property type="project" value="UniProtKB-KW"/>
</dbReference>
<dbReference type="AlphaFoldDB" id="B9Y736"/>
<evidence type="ECO:0000256" key="1">
    <source>
        <dbReference type="ARBA" id="ARBA00004496"/>
    </source>
</evidence>
<evidence type="ECO:0000313" key="8">
    <source>
        <dbReference type="EMBL" id="EEF68209.1"/>
    </source>
</evidence>
<comment type="subcellular location">
    <subcellularLocation>
        <location evidence="1">Cytoplasm</location>
    </subcellularLocation>
</comment>
<dbReference type="GO" id="GO:0009401">
    <property type="term" value="P:phosphoenolpyruvate-dependent sugar phosphotransferase system"/>
    <property type="evidence" value="ECO:0007669"/>
    <property type="project" value="UniProtKB-KW"/>
</dbReference>
<gene>
    <name evidence="8" type="primary">ptbA</name>
    <name evidence="8" type="ORF">HOLDEFILI_01630</name>
</gene>
<dbReference type="Proteomes" id="UP000005950">
    <property type="component" value="Unassembled WGS sequence"/>
</dbReference>
<keyword evidence="6" id="KW-0418">Kinase</keyword>
<dbReference type="EMBL" id="ACCF01000091">
    <property type="protein sequence ID" value="EEF68209.1"/>
    <property type="molecule type" value="Genomic_DNA"/>
</dbReference>
<organism evidence="8 9">
    <name type="scientific">Holdemania filiformis DSM 12042</name>
    <dbReference type="NCBI Taxonomy" id="545696"/>
    <lineage>
        <taxon>Bacteria</taxon>
        <taxon>Bacillati</taxon>
        <taxon>Bacillota</taxon>
        <taxon>Erysipelotrichia</taxon>
        <taxon>Erysipelotrichales</taxon>
        <taxon>Erysipelotrichaceae</taxon>
        <taxon>Holdemania</taxon>
    </lineage>
</organism>
<proteinExistence type="predicted"/>
<evidence type="ECO:0000256" key="4">
    <source>
        <dbReference type="ARBA" id="ARBA00022679"/>
    </source>
</evidence>
<dbReference type="RefSeq" id="WP_006058821.1">
    <property type="nucleotide sequence ID" value="NZ_GG657556.1"/>
</dbReference>
<dbReference type="InterPro" id="IPR050890">
    <property type="entry name" value="PTS_EIIA_component"/>
</dbReference>
<sequence>MGLFKQGRRPAARLIVKAPVSGEVKPLASLNDGVFSEALLGPGCVIEPNEDELTAPFAGEVVMVAATKHAIGLMSDEGVELMLHVGLDTVNLNGEGFQVEVQPKTHVRAGERLMRFSREQIQTAGYPDGVVVIVTNARLFKQVETLKEGMVKAQEDLLSVSK</sequence>
<dbReference type="NCBIfam" id="TIGR00830">
    <property type="entry name" value="PTBA"/>
    <property type="match status" value="1"/>
</dbReference>
<dbReference type="SUPFAM" id="SSF51261">
    <property type="entry name" value="Duplicated hybrid motif"/>
    <property type="match status" value="1"/>
</dbReference>
<dbReference type="Pfam" id="PF00358">
    <property type="entry name" value="PTS_EIIA_1"/>
    <property type="match status" value="1"/>
</dbReference>
<dbReference type="GO" id="GO:0005737">
    <property type="term" value="C:cytoplasm"/>
    <property type="evidence" value="ECO:0007669"/>
    <property type="project" value="UniProtKB-SubCell"/>
</dbReference>
<evidence type="ECO:0000259" key="7">
    <source>
        <dbReference type="PROSITE" id="PS51093"/>
    </source>
</evidence>
<dbReference type="InterPro" id="IPR001127">
    <property type="entry name" value="PTS_EIIA_1_perm"/>
</dbReference>